<evidence type="ECO:0000259" key="1">
    <source>
        <dbReference type="PROSITE" id="PS51819"/>
    </source>
</evidence>
<sequence>MPIDHTGLIVPADKHKDAVAFYLAALQPLGYKKIIEDGPGGMAVGLGADKKPDWWILAQQEGQTIGTSVHTAFAVPNRAMVDSFHSAAVAAGGKCNGPPGPRPQYHPNYYGAFILDPVGTNVEAVCHAPE</sequence>
<dbReference type="CDD" id="cd07262">
    <property type="entry name" value="VOC_like"/>
    <property type="match status" value="1"/>
</dbReference>
<comment type="caution">
    <text evidence="2">The sequence shown here is derived from an EMBL/GenBank/DDBJ whole genome shotgun (WGS) entry which is preliminary data.</text>
</comment>
<feature type="domain" description="VOC" evidence="1">
    <location>
        <begin position="2"/>
        <end position="127"/>
    </location>
</feature>
<gene>
    <name evidence="2" type="ORF">MKZ38_002989</name>
</gene>
<evidence type="ECO:0000313" key="2">
    <source>
        <dbReference type="EMBL" id="KAJ2899556.1"/>
    </source>
</evidence>
<dbReference type="PANTHER" id="PTHR35006">
    <property type="entry name" value="GLYOXALASE FAMILY PROTEIN (AFU_ORTHOLOGUE AFUA_5G14830)"/>
    <property type="match status" value="1"/>
</dbReference>
<proteinExistence type="predicted"/>
<dbReference type="Gene3D" id="3.10.180.10">
    <property type="entry name" value="2,3-Dihydroxybiphenyl 1,2-Dioxygenase, domain 1"/>
    <property type="match status" value="1"/>
</dbReference>
<dbReference type="Proteomes" id="UP001201980">
    <property type="component" value="Unassembled WGS sequence"/>
</dbReference>
<evidence type="ECO:0000313" key="3">
    <source>
        <dbReference type="Proteomes" id="UP001201980"/>
    </source>
</evidence>
<dbReference type="EMBL" id="JAKWBI020000194">
    <property type="protein sequence ID" value="KAJ2899556.1"/>
    <property type="molecule type" value="Genomic_DNA"/>
</dbReference>
<dbReference type="PROSITE" id="PS51819">
    <property type="entry name" value="VOC"/>
    <property type="match status" value="1"/>
</dbReference>
<dbReference type="SUPFAM" id="SSF54593">
    <property type="entry name" value="Glyoxalase/Bleomycin resistance protein/Dihydroxybiphenyl dioxygenase"/>
    <property type="match status" value="1"/>
</dbReference>
<dbReference type="AlphaFoldDB" id="A0AAD5RNW6"/>
<organism evidence="2 3">
    <name type="scientific">Zalerion maritima</name>
    <dbReference type="NCBI Taxonomy" id="339359"/>
    <lineage>
        <taxon>Eukaryota</taxon>
        <taxon>Fungi</taxon>
        <taxon>Dikarya</taxon>
        <taxon>Ascomycota</taxon>
        <taxon>Pezizomycotina</taxon>
        <taxon>Sordariomycetes</taxon>
        <taxon>Lulworthiomycetidae</taxon>
        <taxon>Lulworthiales</taxon>
        <taxon>Lulworthiaceae</taxon>
        <taxon>Zalerion</taxon>
    </lineage>
</organism>
<dbReference type="InterPro" id="IPR037523">
    <property type="entry name" value="VOC_core"/>
</dbReference>
<accession>A0AAD5RNW6</accession>
<dbReference type="PANTHER" id="PTHR35006:SF2">
    <property type="entry name" value="GLYOXALASE FAMILY PROTEIN (AFU_ORTHOLOGUE AFUA_5G14830)"/>
    <property type="match status" value="1"/>
</dbReference>
<keyword evidence="3" id="KW-1185">Reference proteome</keyword>
<name>A0AAD5RNW6_9PEZI</name>
<dbReference type="InterPro" id="IPR029068">
    <property type="entry name" value="Glyas_Bleomycin-R_OHBP_Dase"/>
</dbReference>
<reference evidence="2" key="1">
    <citation type="submission" date="2022-07" db="EMBL/GenBank/DDBJ databases">
        <title>Draft genome sequence of Zalerion maritima ATCC 34329, a (micro)plastics degrading marine fungus.</title>
        <authorList>
            <person name="Paco A."/>
            <person name="Goncalves M.F.M."/>
            <person name="Rocha-Santos T.A.P."/>
            <person name="Alves A."/>
        </authorList>
    </citation>
    <scope>NUCLEOTIDE SEQUENCE</scope>
    <source>
        <strain evidence="2">ATCC 34329</strain>
    </source>
</reference>
<protein>
    <recommendedName>
        <fullName evidence="1">VOC domain-containing protein</fullName>
    </recommendedName>
</protein>